<evidence type="ECO:0000256" key="1">
    <source>
        <dbReference type="SAM" id="SignalP"/>
    </source>
</evidence>
<keyword evidence="1" id="KW-0732">Signal</keyword>
<organism evidence="2">
    <name type="scientific">Culex pipiens</name>
    <name type="common">House mosquito</name>
    <dbReference type="NCBI Taxonomy" id="7175"/>
    <lineage>
        <taxon>Eukaryota</taxon>
        <taxon>Metazoa</taxon>
        <taxon>Ecdysozoa</taxon>
        <taxon>Arthropoda</taxon>
        <taxon>Hexapoda</taxon>
        <taxon>Insecta</taxon>
        <taxon>Pterygota</taxon>
        <taxon>Neoptera</taxon>
        <taxon>Endopterygota</taxon>
        <taxon>Diptera</taxon>
        <taxon>Nematocera</taxon>
        <taxon>Culicoidea</taxon>
        <taxon>Culicidae</taxon>
        <taxon>Culicinae</taxon>
        <taxon>Culicini</taxon>
        <taxon>Culex</taxon>
        <taxon>Culex</taxon>
    </lineage>
</organism>
<dbReference type="EMBL" id="HBUE01071523">
    <property type="protein sequence ID" value="CAG6472843.1"/>
    <property type="molecule type" value="Transcribed_RNA"/>
</dbReference>
<feature type="signal peptide" evidence="1">
    <location>
        <begin position="1"/>
        <end position="24"/>
    </location>
</feature>
<accession>A0A8D8FJN4</accession>
<reference evidence="2" key="1">
    <citation type="submission" date="2021-05" db="EMBL/GenBank/DDBJ databases">
        <authorList>
            <person name="Alioto T."/>
            <person name="Alioto T."/>
            <person name="Gomez Garrido J."/>
        </authorList>
    </citation>
    <scope>NUCLEOTIDE SEQUENCE</scope>
</reference>
<dbReference type="EMBL" id="HBUE01071521">
    <property type="protein sequence ID" value="CAG6472842.1"/>
    <property type="molecule type" value="Transcribed_RNA"/>
</dbReference>
<proteinExistence type="predicted"/>
<protein>
    <submittedName>
        <fullName evidence="2">(northern house mosquito) hypothetical protein</fullName>
    </submittedName>
</protein>
<sequence length="189" mass="21760">MLLNVEATTFLLLFLRFLTQKSRNVTTFAPCSGHTGMTAAHDTHVFTVQHSRRVSGVQNSSTAWYEKSSHFCSRTLFSLTRAHTNTHFSRGQRYSERTHFNLLSHMPATHARDTYCASATQNIHTSASSSLFALFVIFAQNFCHCLVSLPLSFPSLFFLPWPDCIFILNQLTTHFCDLRRLRLRRRVVW</sequence>
<evidence type="ECO:0000313" key="2">
    <source>
        <dbReference type="EMBL" id="CAG6472843.1"/>
    </source>
</evidence>
<dbReference type="AlphaFoldDB" id="A0A8D8FJN4"/>
<name>A0A8D8FJN4_CULPI</name>
<feature type="chain" id="PRO_5036428056" evidence="1">
    <location>
        <begin position="25"/>
        <end position="189"/>
    </location>
</feature>